<reference evidence="2 3" key="1">
    <citation type="submission" date="2017-07" db="EMBL/GenBank/DDBJ databases">
        <authorList>
            <person name="Sun Z.S."/>
            <person name="Albrecht U."/>
            <person name="Echele G."/>
            <person name="Lee C.C."/>
        </authorList>
    </citation>
    <scope>NUCLEOTIDE SEQUENCE [LARGE SCALE GENOMIC DNA]</scope>
    <source>
        <strain evidence="2 3">CGMCC 1.12672</strain>
    </source>
</reference>
<keyword evidence="1" id="KW-1133">Transmembrane helix</keyword>
<dbReference type="Proteomes" id="UP000219494">
    <property type="component" value="Unassembled WGS sequence"/>
</dbReference>
<name>A0A285R1X8_9SPHN</name>
<sequence>MADRFPSLRPRLARAGRILADACHVTLSVTLWLAGTVLAALGAVFAFVIVAADGRPLRFFAHLQNLSTHYLFADPAARARFDGQVLVLFLGVVGLFLIARLPGFATRLRRELVRGGRHG</sequence>
<gene>
    <name evidence="2" type="ORF">SAMN06297144_3235</name>
</gene>
<dbReference type="RefSeq" id="WP_097064898.1">
    <property type="nucleotide sequence ID" value="NZ_OBMI01000003.1"/>
</dbReference>
<dbReference type="AlphaFoldDB" id="A0A285R1X8"/>
<dbReference type="EMBL" id="OBMI01000003">
    <property type="protein sequence ID" value="SOB88095.1"/>
    <property type="molecule type" value="Genomic_DNA"/>
</dbReference>
<evidence type="ECO:0000256" key="1">
    <source>
        <dbReference type="SAM" id="Phobius"/>
    </source>
</evidence>
<proteinExistence type="predicted"/>
<dbReference type="OrthoDB" id="7573793at2"/>
<feature type="transmembrane region" description="Helical" evidence="1">
    <location>
        <begin position="29"/>
        <end position="52"/>
    </location>
</feature>
<accession>A0A285R1X8</accession>
<keyword evidence="1" id="KW-0472">Membrane</keyword>
<keyword evidence="3" id="KW-1185">Reference proteome</keyword>
<protein>
    <submittedName>
        <fullName evidence="2">Uncharacterized protein</fullName>
    </submittedName>
</protein>
<evidence type="ECO:0000313" key="3">
    <source>
        <dbReference type="Proteomes" id="UP000219494"/>
    </source>
</evidence>
<organism evidence="2 3">
    <name type="scientific">Sphingomonas guangdongensis</name>
    <dbReference type="NCBI Taxonomy" id="1141890"/>
    <lineage>
        <taxon>Bacteria</taxon>
        <taxon>Pseudomonadati</taxon>
        <taxon>Pseudomonadota</taxon>
        <taxon>Alphaproteobacteria</taxon>
        <taxon>Sphingomonadales</taxon>
        <taxon>Sphingomonadaceae</taxon>
        <taxon>Sphingomonas</taxon>
    </lineage>
</organism>
<keyword evidence="1" id="KW-0812">Transmembrane</keyword>
<evidence type="ECO:0000313" key="2">
    <source>
        <dbReference type="EMBL" id="SOB88095.1"/>
    </source>
</evidence>
<feature type="transmembrane region" description="Helical" evidence="1">
    <location>
        <begin position="85"/>
        <end position="105"/>
    </location>
</feature>